<protein>
    <submittedName>
        <fullName evidence="1">Uncharacterized protein</fullName>
    </submittedName>
</protein>
<dbReference type="Proteomes" id="UP000034160">
    <property type="component" value="Unassembled WGS sequence"/>
</dbReference>
<proteinExistence type="predicted"/>
<reference evidence="1 2" key="1">
    <citation type="journal article" date="2015" name="Nature">
        <title>rRNA introns, odd ribosomes, and small enigmatic genomes across a large radiation of phyla.</title>
        <authorList>
            <person name="Brown C.T."/>
            <person name="Hug L.A."/>
            <person name="Thomas B.C."/>
            <person name="Sharon I."/>
            <person name="Castelle C.J."/>
            <person name="Singh A."/>
            <person name="Wilkins M.J."/>
            <person name="Williams K.H."/>
            <person name="Banfield J.F."/>
        </authorList>
    </citation>
    <scope>NUCLEOTIDE SEQUENCE [LARGE SCALE GENOMIC DNA]</scope>
</reference>
<accession>A0A0G1AGK7</accession>
<evidence type="ECO:0000313" key="2">
    <source>
        <dbReference type="Proteomes" id="UP000034160"/>
    </source>
</evidence>
<comment type="caution">
    <text evidence="1">The sequence shown here is derived from an EMBL/GenBank/DDBJ whole genome shotgun (WGS) entry which is preliminary data.</text>
</comment>
<gene>
    <name evidence="1" type="ORF">UU93_C0001G0067</name>
</gene>
<name>A0A0G1AGK7_9BACT</name>
<dbReference type="EMBL" id="LCCN01000001">
    <property type="protein sequence ID" value="KKS33236.1"/>
    <property type="molecule type" value="Genomic_DNA"/>
</dbReference>
<dbReference type="STRING" id="1618356.UU93_C0001G0067"/>
<dbReference type="AlphaFoldDB" id="A0A0G1AGK7"/>
<sequence length="66" mass="7525">MPKKSIDKNLIFLLVCTLITLASWIGYEVYQAYAAAKVEDVPPSYLIKLDPTLDTKVLEKIEKRIL</sequence>
<organism evidence="1 2">
    <name type="scientific">Candidatus Amesbacteria bacterium GW2011_GWA2_42_12</name>
    <dbReference type="NCBI Taxonomy" id="1618356"/>
    <lineage>
        <taxon>Bacteria</taxon>
        <taxon>Candidatus Amesiibacteriota</taxon>
    </lineage>
</organism>
<evidence type="ECO:0000313" key="1">
    <source>
        <dbReference type="EMBL" id="KKS33236.1"/>
    </source>
</evidence>